<evidence type="ECO:0000256" key="3">
    <source>
        <dbReference type="ARBA" id="ARBA00022692"/>
    </source>
</evidence>
<reference evidence="8" key="2">
    <citation type="submission" date="2020-09" db="EMBL/GenBank/DDBJ databases">
        <authorList>
            <person name="Sun Q."/>
            <person name="Zhou Y."/>
        </authorList>
    </citation>
    <scope>NUCLEOTIDE SEQUENCE</scope>
    <source>
        <strain evidence="8">CGMCC 1.16548</strain>
    </source>
</reference>
<feature type="transmembrane region" description="Helical" evidence="6">
    <location>
        <begin position="220"/>
        <end position="242"/>
    </location>
</feature>
<feature type="domain" description="Metallo-beta-lactamase" evidence="7">
    <location>
        <begin position="507"/>
        <end position="698"/>
    </location>
</feature>
<dbReference type="Proteomes" id="UP000617531">
    <property type="component" value="Unassembled WGS sequence"/>
</dbReference>
<dbReference type="GO" id="GO:0005886">
    <property type="term" value="C:plasma membrane"/>
    <property type="evidence" value="ECO:0007669"/>
    <property type="project" value="UniProtKB-SubCell"/>
</dbReference>
<dbReference type="PANTHER" id="PTHR30619:SF1">
    <property type="entry name" value="RECOMBINATION PROTEIN 2"/>
    <property type="match status" value="1"/>
</dbReference>
<keyword evidence="2" id="KW-1003">Cell membrane</keyword>
<protein>
    <submittedName>
        <fullName evidence="8">Membrane protein</fullName>
    </submittedName>
</protein>
<evidence type="ECO:0000313" key="9">
    <source>
        <dbReference type="Proteomes" id="UP000617531"/>
    </source>
</evidence>
<dbReference type="InterPro" id="IPR001279">
    <property type="entry name" value="Metallo-B-lactamas"/>
</dbReference>
<keyword evidence="4 6" id="KW-1133">Transmembrane helix</keyword>
<dbReference type="SMART" id="SM00849">
    <property type="entry name" value="Lactamase_B"/>
    <property type="match status" value="1"/>
</dbReference>
<feature type="transmembrane region" description="Helical" evidence="6">
    <location>
        <begin position="277"/>
        <end position="304"/>
    </location>
</feature>
<dbReference type="CDD" id="cd07731">
    <property type="entry name" value="ComA-like_MBL-fold"/>
    <property type="match status" value="1"/>
</dbReference>
<organism evidence="8 9">
    <name type="scientific">Pseudolysinimonas yzui</name>
    <dbReference type="NCBI Taxonomy" id="2708254"/>
    <lineage>
        <taxon>Bacteria</taxon>
        <taxon>Bacillati</taxon>
        <taxon>Actinomycetota</taxon>
        <taxon>Actinomycetes</taxon>
        <taxon>Micrococcales</taxon>
        <taxon>Microbacteriaceae</taxon>
        <taxon>Pseudolysinimonas</taxon>
    </lineage>
</organism>
<evidence type="ECO:0000256" key="2">
    <source>
        <dbReference type="ARBA" id="ARBA00022475"/>
    </source>
</evidence>
<dbReference type="PANTHER" id="PTHR30619">
    <property type="entry name" value="DNA INTERNALIZATION/COMPETENCE PROTEIN COMEC/REC2"/>
    <property type="match status" value="1"/>
</dbReference>
<keyword evidence="9" id="KW-1185">Reference proteome</keyword>
<feature type="transmembrane region" description="Helical" evidence="6">
    <location>
        <begin position="316"/>
        <end position="337"/>
    </location>
</feature>
<evidence type="ECO:0000313" key="8">
    <source>
        <dbReference type="EMBL" id="GHF24731.1"/>
    </source>
</evidence>
<comment type="subcellular location">
    <subcellularLocation>
        <location evidence="1">Cell membrane</location>
        <topology evidence="1">Multi-pass membrane protein</topology>
    </subcellularLocation>
</comment>
<evidence type="ECO:0000256" key="6">
    <source>
        <dbReference type="SAM" id="Phobius"/>
    </source>
</evidence>
<reference evidence="8" key="1">
    <citation type="journal article" date="2014" name="Int. J. Syst. Evol. Microbiol.">
        <title>Complete genome sequence of Corynebacterium casei LMG S-19264T (=DSM 44701T), isolated from a smear-ripened cheese.</title>
        <authorList>
            <consortium name="US DOE Joint Genome Institute (JGI-PGF)"/>
            <person name="Walter F."/>
            <person name="Albersmeier A."/>
            <person name="Kalinowski J."/>
            <person name="Ruckert C."/>
        </authorList>
    </citation>
    <scope>NUCLEOTIDE SEQUENCE</scope>
    <source>
        <strain evidence="8">CGMCC 1.16548</strain>
    </source>
</reference>
<dbReference type="InterPro" id="IPR004477">
    <property type="entry name" value="ComEC_N"/>
</dbReference>
<dbReference type="EMBL" id="BNAI01000008">
    <property type="protein sequence ID" value="GHF24731.1"/>
    <property type="molecule type" value="Genomic_DNA"/>
</dbReference>
<feature type="transmembrane region" description="Helical" evidence="6">
    <location>
        <begin position="248"/>
        <end position="265"/>
    </location>
</feature>
<feature type="transmembrane region" description="Helical" evidence="6">
    <location>
        <begin position="51"/>
        <end position="73"/>
    </location>
</feature>
<keyword evidence="3 6" id="KW-0812">Transmembrane</keyword>
<feature type="transmembrane region" description="Helical" evidence="6">
    <location>
        <begin position="442"/>
        <end position="461"/>
    </location>
</feature>
<dbReference type="Pfam" id="PF00753">
    <property type="entry name" value="Lactamase_B"/>
    <property type="match status" value="1"/>
</dbReference>
<feature type="transmembrane region" description="Helical" evidence="6">
    <location>
        <begin position="344"/>
        <end position="366"/>
    </location>
</feature>
<keyword evidence="5 6" id="KW-0472">Membrane</keyword>
<sequence>MPPRLRLLPAVVACWLAAGIVIGMPDAAPAATVVAAVVAAGLAIAALPARILVLPALAAGAATLVLGAVALAAPARTPTDLAEAADSGRSLELEVTVGGRADEGRFAGVVAGTSAPVLVFADPGTAPPIGATVALRADLALTVPGEDVAFLLFPRGDVELVHGPPPLLAWAHDIRTGFLDASSGLPEPGGGLLPGLAIGDTTRVAEPLDAAMKASSLSHLTAVSGANCAIVVGAVLAVTALLGAALPVRLGVAAVALLGFVVLVTPEPSVLRAAVMAGLALAAVALGRPTLGVPVLCAAVILLLIADPWLSRSYGFALSALATAGLLTLAGPLAVALTRVLPGWLATVLSVPLAAQLACQPVILLLDPSLPLYGVPANLLAAPAAPLATVLGLVACLLAGVAPPLGAAVAWLGWLPASWVAAVATLFAGLPGARGVWPGGPGGVALLVAVEVAALVAVLGVGRPRRLARAVSLVALVAYLAAAIGGAVVTQVSRPVDWQYAMCDVGQGDATLVRSGQAVALIDLGRDPELLRACLADLGIGRLDLVVLTHFDLDHVGGAAAVLDRADVVLTGRPAESADDRLLAEFAAAGAQVSPVDRGDRGTLGSLAWEALWPAPRDETTGNPASVALHWTCPNGGACLTAVMLADLGEEAQARMAGAVEIPQVDVVKVSHHGSADQSAGLYERLDGTVGLIGVGADNDYGHPTEALLGILAATGTTALRTDLDGLILVAPGDRPGEVDVWTSR</sequence>
<accession>A0A8J3GSI0</accession>
<evidence type="ECO:0000256" key="1">
    <source>
        <dbReference type="ARBA" id="ARBA00004651"/>
    </source>
</evidence>
<dbReference type="SUPFAM" id="SSF56281">
    <property type="entry name" value="Metallo-hydrolase/oxidoreductase"/>
    <property type="match status" value="1"/>
</dbReference>
<feature type="transmembrane region" description="Helical" evidence="6">
    <location>
        <begin position="378"/>
        <end position="401"/>
    </location>
</feature>
<dbReference type="RefSeq" id="WP_191284094.1">
    <property type="nucleotide sequence ID" value="NZ_BNAI01000008.1"/>
</dbReference>
<evidence type="ECO:0000259" key="7">
    <source>
        <dbReference type="SMART" id="SM00849"/>
    </source>
</evidence>
<evidence type="ECO:0000256" key="5">
    <source>
        <dbReference type="ARBA" id="ARBA00023136"/>
    </source>
</evidence>
<proteinExistence type="predicted"/>
<feature type="transmembrane region" description="Helical" evidence="6">
    <location>
        <begin position="473"/>
        <end position="493"/>
    </location>
</feature>
<evidence type="ECO:0000256" key="4">
    <source>
        <dbReference type="ARBA" id="ARBA00022989"/>
    </source>
</evidence>
<gene>
    <name evidence="8" type="ORF">GCM10011600_27330</name>
</gene>
<dbReference type="AlphaFoldDB" id="A0A8J3GSI0"/>
<dbReference type="NCBIfam" id="TIGR00360">
    <property type="entry name" value="ComEC_N-term"/>
    <property type="match status" value="1"/>
</dbReference>
<dbReference type="InterPro" id="IPR035681">
    <property type="entry name" value="ComA-like_MBL"/>
</dbReference>
<dbReference type="Gene3D" id="3.60.15.10">
    <property type="entry name" value="Ribonuclease Z/Hydroxyacylglutathione hydrolase-like"/>
    <property type="match status" value="1"/>
</dbReference>
<comment type="caution">
    <text evidence="8">The sequence shown here is derived from an EMBL/GenBank/DDBJ whole genome shotgun (WGS) entry which is preliminary data.</text>
</comment>
<dbReference type="InterPro" id="IPR052159">
    <property type="entry name" value="Competence_DNA_uptake"/>
</dbReference>
<dbReference type="InterPro" id="IPR036866">
    <property type="entry name" value="RibonucZ/Hydroxyglut_hydro"/>
</dbReference>
<feature type="transmembrane region" description="Helical" evidence="6">
    <location>
        <begin position="408"/>
        <end position="430"/>
    </location>
</feature>
<dbReference type="Pfam" id="PF03772">
    <property type="entry name" value="Competence"/>
    <property type="match status" value="1"/>
</dbReference>
<name>A0A8J3GSI0_9MICO</name>